<sequence>MDDRKRLRVALDDLAAGRLLPYLGPSVSALGQGGGPTEPQGLCALIEAEVRAPKRARGNLWAVAQYVESRKFRATLEALVRRAFATQAGPNPLHQWLVGLGCPMIVDAWYDGNLIAALREGPSSWGWVQGVSRNGEWAEIWHRAYDAAGVLRPDGADRHWQTLLYKPHGLAAPGHSFLVSDADYVEVLTEIDIQTPIPDEVQARRANRGFLFLGCRFDDQTLRTFARQIAKRSGGGHVAVIDGELTRMEQQFMVELGITRLDLPLSAVVESIGAGQPA</sequence>
<dbReference type="AlphaFoldDB" id="C8S0T5"/>
<dbReference type="Pfam" id="PF13289">
    <property type="entry name" value="SIR2_2"/>
    <property type="match status" value="1"/>
</dbReference>
<reference evidence="1 2" key="1">
    <citation type="submission" date="2009-08" db="EMBL/GenBank/DDBJ databases">
        <title>The draft genome of Rhodobacter sp. SW2.</title>
        <authorList>
            <consortium name="US DOE Joint Genome Institute (JGI-PGF)"/>
            <person name="Lucas S."/>
            <person name="Copeland A."/>
            <person name="Lapidus A."/>
            <person name="Glavina del Rio T."/>
            <person name="Tice H."/>
            <person name="Bruce D."/>
            <person name="Goodwin L."/>
            <person name="Pitluck S."/>
            <person name="Larimer F."/>
            <person name="Land M.L."/>
            <person name="Hauser L."/>
            <person name="Emerson D."/>
        </authorList>
    </citation>
    <scope>NUCLEOTIDE SEQUENCE [LARGE SCALE GENOMIC DNA]</scope>
    <source>
        <strain evidence="1 2">SW2</strain>
    </source>
</reference>
<protein>
    <submittedName>
        <fullName evidence="1">Uncharacterized protein</fullName>
    </submittedName>
</protein>
<gene>
    <name evidence="1" type="ORF">Rsw2DRAFT_1663</name>
</gene>
<dbReference type="Proteomes" id="UP000010121">
    <property type="component" value="Unassembled WGS sequence"/>
</dbReference>
<comment type="caution">
    <text evidence="1">The sequence shown here is derived from an EMBL/GenBank/DDBJ whole genome shotgun (WGS) entry which is preliminary data.</text>
</comment>
<organism evidence="1 2">
    <name type="scientific">Rhodobacter ferrooxidans</name>
    <dbReference type="NCBI Taxonomy" id="371731"/>
    <lineage>
        <taxon>Bacteria</taxon>
        <taxon>Pseudomonadati</taxon>
        <taxon>Pseudomonadota</taxon>
        <taxon>Alphaproteobacteria</taxon>
        <taxon>Rhodobacterales</taxon>
        <taxon>Rhodobacter group</taxon>
        <taxon>Rhodobacter</taxon>
    </lineage>
</organism>
<evidence type="ECO:0000313" key="2">
    <source>
        <dbReference type="Proteomes" id="UP000010121"/>
    </source>
</evidence>
<dbReference type="EMBL" id="ACYY01000009">
    <property type="protein sequence ID" value="EEW25376.1"/>
    <property type="molecule type" value="Genomic_DNA"/>
</dbReference>
<dbReference type="OrthoDB" id="9802053at2"/>
<dbReference type="STRING" id="371731.Rsw2DRAFT_1663"/>
<accession>C8S0T5</accession>
<dbReference type="RefSeq" id="WP_008029930.1">
    <property type="nucleotide sequence ID" value="NZ_ACYY01000009.1"/>
</dbReference>
<keyword evidence="2" id="KW-1185">Reference proteome</keyword>
<evidence type="ECO:0000313" key="1">
    <source>
        <dbReference type="EMBL" id="EEW25376.1"/>
    </source>
</evidence>
<dbReference type="eggNOG" id="ENOG502Z8CH">
    <property type="taxonomic scope" value="Bacteria"/>
</dbReference>
<proteinExistence type="predicted"/>
<name>C8S0T5_9RHOB</name>